<dbReference type="CDD" id="cd05288">
    <property type="entry name" value="PGDH"/>
    <property type="match status" value="1"/>
</dbReference>
<sequence>MNKVILLGKRPHGKPQTSDFKFVEENKPKISKGEVLLKLSFVSVDPYLRGRMIDAKSYVPPFQLNEPITSGCVAEVVESKNERFKQGDFVAGSMDWKQYQTSTGEGLLKVDGKQAPLSTYLGVLGMTGLTAYFGLTEIGKPIKGETIVVSGAAGAVGSTVGQIAKMKGCRVIGIAGTDEKVAMLKSKFGYDGAINYNTTKDITKDIAAACPNGVDVYFDNVGGDISDGVHANLNRLGRIIVCGAISTYNNTSVPTGPRVESFLIKKSALMQGFIVSNYAARFPEGMKELSGWMKEGKLTYSETIVEGFNNIPQAFIGLFEGKNSGKMIVKI</sequence>
<dbReference type="PANTHER" id="PTHR43205:SF7">
    <property type="entry name" value="PROSTAGLANDIN REDUCTASE 1"/>
    <property type="match status" value="1"/>
</dbReference>
<accession>A0ABX0X9M4</accession>
<dbReference type="EMBL" id="JAATJH010000002">
    <property type="protein sequence ID" value="NJC25654.1"/>
    <property type="molecule type" value="Genomic_DNA"/>
</dbReference>
<dbReference type="Gene3D" id="3.40.50.720">
    <property type="entry name" value="NAD(P)-binding Rossmann-like Domain"/>
    <property type="match status" value="1"/>
</dbReference>
<dbReference type="Pfam" id="PF16884">
    <property type="entry name" value="ADH_N_2"/>
    <property type="match status" value="1"/>
</dbReference>
<dbReference type="InterPro" id="IPR036291">
    <property type="entry name" value="NAD(P)-bd_dom_sf"/>
</dbReference>
<dbReference type="RefSeq" id="WP_168036445.1">
    <property type="nucleotide sequence ID" value="NZ_JAATJH010000002.1"/>
</dbReference>
<dbReference type="InterPro" id="IPR011032">
    <property type="entry name" value="GroES-like_sf"/>
</dbReference>
<dbReference type="Gene3D" id="3.90.180.10">
    <property type="entry name" value="Medium-chain alcohol dehydrogenases, catalytic domain"/>
    <property type="match status" value="1"/>
</dbReference>
<evidence type="ECO:0000313" key="3">
    <source>
        <dbReference type="EMBL" id="NJC25654.1"/>
    </source>
</evidence>
<dbReference type="SMART" id="SM00829">
    <property type="entry name" value="PKS_ER"/>
    <property type="match status" value="1"/>
</dbReference>
<keyword evidence="4" id="KW-1185">Reference proteome</keyword>
<feature type="domain" description="Enoyl reductase (ER)" evidence="2">
    <location>
        <begin position="16"/>
        <end position="329"/>
    </location>
</feature>
<dbReference type="InterPro" id="IPR020843">
    <property type="entry name" value="ER"/>
</dbReference>
<reference evidence="3 4" key="1">
    <citation type="submission" date="2020-03" db="EMBL/GenBank/DDBJ databases">
        <title>Genomic Encyclopedia of Type Strains, Phase IV (KMG-IV): sequencing the most valuable type-strain genomes for metagenomic binning, comparative biology and taxonomic classification.</title>
        <authorList>
            <person name="Goeker M."/>
        </authorList>
    </citation>
    <scope>NUCLEOTIDE SEQUENCE [LARGE SCALE GENOMIC DNA]</scope>
    <source>
        <strain evidence="3 4">DSM 105096</strain>
    </source>
</reference>
<dbReference type="InterPro" id="IPR041694">
    <property type="entry name" value="ADH_N_2"/>
</dbReference>
<keyword evidence="1" id="KW-0560">Oxidoreductase</keyword>
<dbReference type="SUPFAM" id="SSF50129">
    <property type="entry name" value="GroES-like"/>
    <property type="match status" value="1"/>
</dbReference>
<comment type="caution">
    <text evidence="3">The sequence shown here is derived from an EMBL/GenBank/DDBJ whole genome shotgun (WGS) entry which is preliminary data.</text>
</comment>
<dbReference type="InterPro" id="IPR045010">
    <property type="entry name" value="MDR_fam"/>
</dbReference>
<evidence type="ECO:0000256" key="1">
    <source>
        <dbReference type="ARBA" id="ARBA00023002"/>
    </source>
</evidence>
<dbReference type="Proteomes" id="UP000770785">
    <property type="component" value="Unassembled WGS sequence"/>
</dbReference>
<evidence type="ECO:0000313" key="4">
    <source>
        <dbReference type="Proteomes" id="UP000770785"/>
    </source>
</evidence>
<proteinExistence type="predicted"/>
<organism evidence="3 4">
    <name type="scientific">Neolewinella antarctica</name>
    <dbReference type="NCBI Taxonomy" id="442734"/>
    <lineage>
        <taxon>Bacteria</taxon>
        <taxon>Pseudomonadati</taxon>
        <taxon>Bacteroidota</taxon>
        <taxon>Saprospiria</taxon>
        <taxon>Saprospirales</taxon>
        <taxon>Lewinellaceae</taxon>
        <taxon>Neolewinella</taxon>
    </lineage>
</organism>
<dbReference type="InterPro" id="IPR013149">
    <property type="entry name" value="ADH-like_C"/>
</dbReference>
<name>A0ABX0X9M4_9BACT</name>
<protein>
    <recommendedName>
        <fullName evidence="2">Enoyl reductase (ER) domain-containing protein</fullName>
    </recommendedName>
</protein>
<gene>
    <name evidence="3" type="ORF">GGR27_001153</name>
</gene>
<dbReference type="PANTHER" id="PTHR43205">
    <property type="entry name" value="PROSTAGLANDIN REDUCTASE"/>
    <property type="match status" value="1"/>
</dbReference>
<evidence type="ECO:0000259" key="2">
    <source>
        <dbReference type="SMART" id="SM00829"/>
    </source>
</evidence>
<dbReference type="SUPFAM" id="SSF51735">
    <property type="entry name" value="NAD(P)-binding Rossmann-fold domains"/>
    <property type="match status" value="1"/>
</dbReference>
<dbReference type="Pfam" id="PF00107">
    <property type="entry name" value="ADH_zinc_N"/>
    <property type="match status" value="1"/>
</dbReference>